<dbReference type="RefSeq" id="WP_069908291.1">
    <property type="nucleotide sequence ID" value="NZ_LAJE02000068.1"/>
</dbReference>
<evidence type="ECO:0008006" key="3">
    <source>
        <dbReference type="Google" id="ProtNLM"/>
    </source>
</evidence>
<dbReference type="AlphaFoldDB" id="A0A1E5XVE7"/>
<dbReference type="SUPFAM" id="SSF54593">
    <property type="entry name" value="Glyoxalase/Bleomycin resistance protein/Dihydroxybiphenyl dioxygenase"/>
    <property type="match status" value="1"/>
</dbReference>
<gene>
    <name evidence="1" type="ORF">VW23_000775</name>
</gene>
<dbReference type="EMBL" id="LAJE02000068">
    <property type="protein sequence ID" value="OEO32567.1"/>
    <property type="molecule type" value="Genomic_DNA"/>
</dbReference>
<evidence type="ECO:0000313" key="1">
    <source>
        <dbReference type="EMBL" id="OEO32567.1"/>
    </source>
</evidence>
<comment type="caution">
    <text evidence="1">The sequence shown here is derived from an EMBL/GenBank/DDBJ whole genome shotgun (WGS) entry which is preliminary data.</text>
</comment>
<dbReference type="Proteomes" id="UP000095463">
    <property type="component" value="Unassembled WGS sequence"/>
</dbReference>
<dbReference type="InterPro" id="IPR029068">
    <property type="entry name" value="Glyas_Bleomycin-R_OHBP_Dase"/>
</dbReference>
<dbReference type="OrthoDB" id="1986818at2"/>
<organism evidence="1 2">
    <name type="scientific">Devosia insulae DS-56</name>
    <dbReference type="NCBI Taxonomy" id="1116389"/>
    <lineage>
        <taxon>Bacteria</taxon>
        <taxon>Pseudomonadati</taxon>
        <taxon>Pseudomonadota</taxon>
        <taxon>Alphaproteobacteria</taxon>
        <taxon>Hyphomicrobiales</taxon>
        <taxon>Devosiaceae</taxon>
        <taxon>Devosia</taxon>
    </lineage>
</organism>
<keyword evidence="2" id="KW-1185">Reference proteome</keyword>
<proteinExistence type="predicted"/>
<protein>
    <recommendedName>
        <fullName evidence="3">VOC domain-containing protein</fullName>
    </recommendedName>
</protein>
<evidence type="ECO:0000313" key="2">
    <source>
        <dbReference type="Proteomes" id="UP000095463"/>
    </source>
</evidence>
<sequence>MAVFEFDHVGITTTVPQPREDWVEASRIWVTNPRHHPEHIEFLRYEPDSTVPAEVRDNPHVAYRVDDLAPHLAAPGVEILIPPFIVGDFLEVVFVKKHGMVFEYMRYLKDGWFGN</sequence>
<accession>A0A1E5XVE7</accession>
<reference evidence="1 2" key="1">
    <citation type="journal article" date="2015" name="Genome Announc.">
        <title>Genome Assemblies of Three Soil-Associated Devosia species: D. insulae, D. limi, and D. soli.</title>
        <authorList>
            <person name="Hassan Y.I."/>
            <person name="Lepp D."/>
            <person name="Zhou T."/>
        </authorList>
    </citation>
    <scope>NUCLEOTIDE SEQUENCE [LARGE SCALE GENOMIC DNA]</scope>
    <source>
        <strain evidence="1 2">DS-56</strain>
    </source>
</reference>
<name>A0A1E5XVE7_9HYPH</name>